<feature type="domain" description="Phosphoribulokinase/uridine kinase" evidence="16">
    <location>
        <begin position="84"/>
        <end position="237"/>
    </location>
</feature>
<evidence type="ECO:0000256" key="2">
    <source>
        <dbReference type="ARBA" id="ARBA00004496"/>
    </source>
</evidence>
<evidence type="ECO:0000256" key="13">
    <source>
        <dbReference type="ARBA" id="ARBA00032866"/>
    </source>
</evidence>
<dbReference type="EC" id="2.7.1.33" evidence="5 14"/>
<keyword evidence="11 14" id="KW-0067">ATP-binding</keyword>
<keyword evidence="9 14" id="KW-0547">Nucleotide-binding</keyword>
<feature type="binding site" evidence="14">
    <location>
        <begin position="89"/>
        <end position="96"/>
    </location>
    <ligand>
        <name>ATP</name>
        <dbReference type="ChEBI" id="CHEBI:30616"/>
    </ligand>
</feature>
<evidence type="ECO:0000256" key="11">
    <source>
        <dbReference type="ARBA" id="ARBA00022840"/>
    </source>
</evidence>
<comment type="catalytic activity">
    <reaction evidence="1 14 15">
        <text>(R)-pantothenate + ATP = (R)-4'-phosphopantothenate + ADP + H(+)</text>
        <dbReference type="Rhea" id="RHEA:16373"/>
        <dbReference type="ChEBI" id="CHEBI:10986"/>
        <dbReference type="ChEBI" id="CHEBI:15378"/>
        <dbReference type="ChEBI" id="CHEBI:29032"/>
        <dbReference type="ChEBI" id="CHEBI:30616"/>
        <dbReference type="ChEBI" id="CHEBI:456216"/>
        <dbReference type="EC" id="2.7.1.33"/>
    </reaction>
</comment>
<dbReference type="OrthoDB" id="1550976at2"/>
<evidence type="ECO:0000256" key="6">
    <source>
        <dbReference type="ARBA" id="ARBA00015080"/>
    </source>
</evidence>
<evidence type="ECO:0000256" key="14">
    <source>
        <dbReference type="HAMAP-Rule" id="MF_00215"/>
    </source>
</evidence>
<dbReference type="CDD" id="cd02025">
    <property type="entry name" value="PanK"/>
    <property type="match status" value="1"/>
</dbReference>
<organism evidence="17 18">
    <name type="scientific">Candidatus Erwinia haradaeae</name>
    <dbReference type="NCBI Taxonomy" id="1922217"/>
    <lineage>
        <taxon>Bacteria</taxon>
        <taxon>Pseudomonadati</taxon>
        <taxon>Pseudomonadota</taxon>
        <taxon>Gammaproteobacteria</taxon>
        <taxon>Enterobacterales</taxon>
        <taxon>Erwiniaceae</taxon>
        <taxon>Erwinia</taxon>
    </lineage>
</organism>
<evidence type="ECO:0000256" key="15">
    <source>
        <dbReference type="RuleBase" id="RU003530"/>
    </source>
</evidence>
<evidence type="ECO:0000256" key="3">
    <source>
        <dbReference type="ARBA" id="ARBA00005225"/>
    </source>
</evidence>
<name>A0A451DCU7_9GAMM</name>
<dbReference type="GO" id="GO:0005524">
    <property type="term" value="F:ATP binding"/>
    <property type="evidence" value="ECO:0007669"/>
    <property type="project" value="UniProtKB-UniRule"/>
</dbReference>
<comment type="similarity">
    <text evidence="4 14 15">Belongs to the prokaryotic pantothenate kinase family.</text>
</comment>
<dbReference type="GO" id="GO:0004594">
    <property type="term" value="F:pantothenate kinase activity"/>
    <property type="evidence" value="ECO:0007669"/>
    <property type="project" value="UniProtKB-UniRule"/>
</dbReference>
<dbReference type="PANTHER" id="PTHR10285">
    <property type="entry name" value="URIDINE KINASE"/>
    <property type="match status" value="1"/>
</dbReference>
<keyword evidence="12 14" id="KW-0173">Coenzyme A biosynthesis</keyword>
<dbReference type="Gene3D" id="3.40.50.300">
    <property type="entry name" value="P-loop containing nucleotide triphosphate hydrolases"/>
    <property type="match status" value="1"/>
</dbReference>
<dbReference type="Proteomes" id="UP000294418">
    <property type="component" value="Chromosome"/>
</dbReference>
<comment type="subcellular location">
    <subcellularLocation>
        <location evidence="2 14 15">Cytoplasm</location>
    </subcellularLocation>
</comment>
<dbReference type="UniPathway" id="UPA00241">
    <property type="reaction ID" value="UER00352"/>
</dbReference>
<keyword evidence="8 14" id="KW-0808">Transferase</keyword>
<dbReference type="GO" id="GO:0005737">
    <property type="term" value="C:cytoplasm"/>
    <property type="evidence" value="ECO:0007669"/>
    <property type="project" value="UniProtKB-SubCell"/>
</dbReference>
<accession>A0A451DCU7</accession>
<evidence type="ECO:0000256" key="4">
    <source>
        <dbReference type="ARBA" id="ARBA00006087"/>
    </source>
</evidence>
<dbReference type="InterPro" id="IPR004566">
    <property type="entry name" value="PanK"/>
</dbReference>
<evidence type="ECO:0000256" key="8">
    <source>
        <dbReference type="ARBA" id="ARBA00022679"/>
    </source>
</evidence>
<keyword evidence="7 14" id="KW-0963">Cytoplasm</keyword>
<dbReference type="InterPro" id="IPR006083">
    <property type="entry name" value="PRK/URK"/>
</dbReference>
<dbReference type="EMBL" id="LR217720">
    <property type="protein sequence ID" value="VFP84289.1"/>
    <property type="molecule type" value="Genomic_DNA"/>
</dbReference>
<evidence type="ECO:0000313" key="17">
    <source>
        <dbReference type="EMBL" id="VFP84289.1"/>
    </source>
</evidence>
<dbReference type="NCBIfam" id="TIGR00554">
    <property type="entry name" value="panK_bact"/>
    <property type="match status" value="1"/>
</dbReference>
<evidence type="ECO:0000256" key="9">
    <source>
        <dbReference type="ARBA" id="ARBA00022741"/>
    </source>
</evidence>
<evidence type="ECO:0000256" key="1">
    <source>
        <dbReference type="ARBA" id="ARBA00001206"/>
    </source>
</evidence>
<dbReference type="Pfam" id="PF00485">
    <property type="entry name" value="PRK"/>
    <property type="match status" value="1"/>
</dbReference>
<dbReference type="RefSeq" id="WP_157990065.1">
    <property type="nucleotide sequence ID" value="NZ_LR217720.1"/>
</dbReference>
<keyword evidence="10 14" id="KW-0418">Kinase</keyword>
<evidence type="ECO:0000256" key="5">
    <source>
        <dbReference type="ARBA" id="ARBA00012102"/>
    </source>
</evidence>
<dbReference type="InterPro" id="IPR027417">
    <property type="entry name" value="P-loop_NTPase"/>
</dbReference>
<comment type="pathway">
    <text evidence="3 14 15">Cofactor biosynthesis; coenzyme A biosynthesis; CoA from (R)-pantothenate: step 1/5.</text>
</comment>
<dbReference type="HAMAP" id="MF_00215">
    <property type="entry name" value="Pantothen_kinase_1"/>
    <property type="match status" value="1"/>
</dbReference>
<evidence type="ECO:0000259" key="16">
    <source>
        <dbReference type="Pfam" id="PF00485"/>
    </source>
</evidence>
<gene>
    <name evidence="14 17" type="primary">coaA</name>
    <name evidence="17" type="ORF">ERCILAFE3058_376</name>
</gene>
<reference evidence="17 18" key="1">
    <citation type="submission" date="2019-02" db="EMBL/GenBank/DDBJ databases">
        <authorList>
            <person name="Manzano-Marin A."/>
            <person name="Manzano-Marin A."/>
        </authorList>
    </citation>
    <scope>NUCLEOTIDE SEQUENCE [LARGE SCALE GENOMIC DNA]</scope>
    <source>
        <strain evidence="17 18">ErCilaricifoliae</strain>
    </source>
</reference>
<evidence type="ECO:0000256" key="12">
    <source>
        <dbReference type="ARBA" id="ARBA00022993"/>
    </source>
</evidence>
<evidence type="ECO:0000313" key="18">
    <source>
        <dbReference type="Proteomes" id="UP000294418"/>
    </source>
</evidence>
<dbReference type="AlphaFoldDB" id="A0A451DCU7"/>
<evidence type="ECO:0000256" key="10">
    <source>
        <dbReference type="ARBA" id="ARBA00022777"/>
    </source>
</evidence>
<protein>
    <recommendedName>
        <fullName evidence="6 14">Pantothenate kinase</fullName>
        <ecNumber evidence="5 14">2.7.1.33</ecNumber>
    </recommendedName>
    <alternativeName>
        <fullName evidence="13 14">Pantothenic acid kinase</fullName>
    </alternativeName>
</protein>
<proteinExistence type="inferred from homology"/>
<dbReference type="GO" id="GO:0015937">
    <property type="term" value="P:coenzyme A biosynthetic process"/>
    <property type="evidence" value="ECO:0007669"/>
    <property type="project" value="UniProtKB-UniRule"/>
</dbReference>
<evidence type="ECO:0000256" key="7">
    <source>
        <dbReference type="ARBA" id="ARBA00022490"/>
    </source>
</evidence>
<dbReference type="SUPFAM" id="SSF52540">
    <property type="entry name" value="P-loop containing nucleoside triphosphate hydrolases"/>
    <property type="match status" value="1"/>
</dbReference>
<dbReference type="PIRSF" id="PIRSF000545">
    <property type="entry name" value="Pantothenate_kin"/>
    <property type="match status" value="1"/>
</dbReference>
<sequence length="310" mass="35756">METIPYWYFNRAQWTACRDSIPMTLSEKDITRLQGVNEDLSIKEVEEIYLPLAQLISYYINAYVQRQITVTNFLGRFGQKVPYIISIAGSVAVGKSTTARVLQALLSQWPKHQYVELVTTDGFLYSNAVLTERGLMQQKGFPLSYDISRLIQFVSDIKAGSYQVTAPIYSHIMYDVIPAWSKIIQQPNILILEGLNVLQNHTDNHCYAHQVFVSDFVDFAIYVDASDDLLQNWYISRFLKFCNTSFIHPNSFFHHYAKLSDTEATNIARNIWYTINYQNLKAHILPTRERAHLIITKTSNHAVASIKLRK</sequence>